<dbReference type="InterPro" id="IPR014710">
    <property type="entry name" value="RmlC-like_jellyroll"/>
</dbReference>
<dbReference type="UniPathway" id="UPA00253">
    <property type="reaction ID" value="UER00330"/>
</dbReference>
<dbReference type="HOGENOM" id="CLU_095765_0_0_1"/>
<dbReference type="InterPro" id="IPR011051">
    <property type="entry name" value="RmlC_Cupin_sf"/>
</dbReference>
<dbReference type="GO" id="GO:0005737">
    <property type="term" value="C:cytoplasm"/>
    <property type="evidence" value="ECO:0007669"/>
    <property type="project" value="UniProtKB-SubCell"/>
</dbReference>
<keyword evidence="3 8" id="KW-0662">Pyridine nucleotide biosynthesis</keyword>
<gene>
    <name evidence="9" type="ORF">CYME_CMF152C</name>
</gene>
<evidence type="ECO:0000256" key="5">
    <source>
        <dbReference type="ARBA" id="ARBA00022964"/>
    </source>
</evidence>
<dbReference type="SUPFAM" id="SSF51182">
    <property type="entry name" value="RmlC-like cupins"/>
    <property type="match status" value="1"/>
</dbReference>
<reference evidence="9 10" key="1">
    <citation type="journal article" date="2004" name="Nature">
        <title>Genome sequence of the ultrasmall unicellular red alga Cyanidioschyzon merolae 10D.</title>
        <authorList>
            <person name="Matsuzaki M."/>
            <person name="Misumi O."/>
            <person name="Shin-i T."/>
            <person name="Maruyama S."/>
            <person name="Takahara M."/>
            <person name="Miyagishima S."/>
            <person name="Mori T."/>
            <person name="Nishida K."/>
            <person name="Yagisawa F."/>
            <person name="Nishida K."/>
            <person name="Yoshida Y."/>
            <person name="Nishimura Y."/>
            <person name="Nakao S."/>
            <person name="Kobayashi T."/>
            <person name="Momoyama Y."/>
            <person name="Higashiyama T."/>
            <person name="Minoda A."/>
            <person name="Sano M."/>
            <person name="Nomoto H."/>
            <person name="Oishi K."/>
            <person name="Hayashi H."/>
            <person name="Ohta F."/>
            <person name="Nishizaka S."/>
            <person name="Haga S."/>
            <person name="Miura S."/>
            <person name="Morishita T."/>
            <person name="Kabeya Y."/>
            <person name="Terasawa K."/>
            <person name="Suzuki Y."/>
            <person name="Ishii Y."/>
            <person name="Asakawa S."/>
            <person name="Takano H."/>
            <person name="Ohta N."/>
            <person name="Kuroiwa H."/>
            <person name="Tanaka K."/>
            <person name="Shimizu N."/>
            <person name="Sugano S."/>
            <person name="Sato N."/>
            <person name="Nozaki H."/>
            <person name="Ogasawara N."/>
            <person name="Kohara Y."/>
            <person name="Kuroiwa T."/>
        </authorList>
    </citation>
    <scope>NUCLEOTIDE SEQUENCE [LARGE SCALE GENOMIC DNA]</scope>
    <source>
        <strain evidence="9 10">10D</strain>
    </source>
</reference>
<evidence type="ECO:0000256" key="7">
    <source>
        <dbReference type="ARBA" id="ARBA00023004"/>
    </source>
</evidence>
<proteinExistence type="inferred from homology"/>
<keyword evidence="6 8" id="KW-0560">Oxidoreductase</keyword>
<dbReference type="GO" id="GO:0006569">
    <property type="term" value="P:L-tryptophan catabolic process"/>
    <property type="evidence" value="ECO:0007669"/>
    <property type="project" value="UniProtKB-UniRule"/>
</dbReference>
<comment type="cofactor">
    <cofactor evidence="1">
        <name>Fe(2+)</name>
        <dbReference type="ChEBI" id="CHEBI:29033"/>
    </cofactor>
</comment>
<keyword evidence="4" id="KW-0479">Metal-binding</keyword>
<dbReference type="Gene3D" id="2.60.120.10">
    <property type="entry name" value="Jelly Rolls"/>
    <property type="match status" value="1"/>
</dbReference>
<comment type="pathway">
    <text evidence="8">Cofactor biosynthesis; NAD(+) biosynthesis; quinolinate from L-kynurenine: step 3/3.</text>
</comment>
<dbReference type="InterPro" id="IPR010329">
    <property type="entry name" value="3hydroanth_dOase"/>
</dbReference>
<evidence type="ECO:0000313" key="10">
    <source>
        <dbReference type="Proteomes" id="UP000007014"/>
    </source>
</evidence>
<comment type="subcellular location">
    <subcellularLocation>
        <location evidence="8">Cytoplasm</location>
    </subcellularLocation>
</comment>
<dbReference type="KEGG" id="cme:CYME_CMF152C"/>
<dbReference type="eggNOG" id="KOG3995">
    <property type="taxonomic scope" value="Eukaryota"/>
</dbReference>
<evidence type="ECO:0000256" key="4">
    <source>
        <dbReference type="ARBA" id="ARBA00022723"/>
    </source>
</evidence>
<dbReference type="GO" id="GO:0034354">
    <property type="term" value="P:'de novo' NAD+ biosynthetic process from L-tryptophan"/>
    <property type="evidence" value="ECO:0007669"/>
    <property type="project" value="UniProtKB-UniRule"/>
</dbReference>
<dbReference type="AlphaFoldDB" id="M1UPW4"/>
<dbReference type="GO" id="GO:0043420">
    <property type="term" value="P:anthranilate metabolic process"/>
    <property type="evidence" value="ECO:0007669"/>
    <property type="project" value="UniProtKB-UniRule"/>
</dbReference>
<evidence type="ECO:0000256" key="6">
    <source>
        <dbReference type="ARBA" id="ARBA00023002"/>
    </source>
</evidence>
<reference evidence="9 10" key="2">
    <citation type="journal article" date="2007" name="BMC Biol.">
        <title>A 100%-complete sequence reveals unusually simple genomic features in the hot-spring red alga Cyanidioschyzon merolae.</title>
        <authorList>
            <person name="Nozaki H."/>
            <person name="Takano H."/>
            <person name="Misumi O."/>
            <person name="Terasawa K."/>
            <person name="Matsuzaki M."/>
            <person name="Maruyama S."/>
            <person name="Nishida K."/>
            <person name="Yagisawa F."/>
            <person name="Yoshida Y."/>
            <person name="Fujiwara T."/>
            <person name="Takio S."/>
            <person name="Tamura K."/>
            <person name="Chung S.J."/>
            <person name="Nakamura S."/>
            <person name="Kuroiwa H."/>
            <person name="Tanaka K."/>
            <person name="Sato N."/>
            <person name="Kuroiwa T."/>
        </authorList>
    </citation>
    <scope>NUCLEOTIDE SEQUENCE [LARGE SCALE GENOMIC DNA]</scope>
    <source>
        <strain evidence="9 10">10D</strain>
    </source>
</reference>
<dbReference type="OMA" id="KPPVGNQ"/>
<dbReference type="Gramene" id="CMF152CT">
    <property type="protein sequence ID" value="CMF152CT"/>
    <property type="gene ID" value="CMF152C"/>
</dbReference>
<dbReference type="PANTHER" id="PTHR15497">
    <property type="entry name" value="3-HYDROXYANTHRANILATE 3,4-DIOXYGENASE"/>
    <property type="match status" value="1"/>
</dbReference>
<organism evidence="9 10">
    <name type="scientific">Cyanidioschyzon merolae (strain NIES-3377 / 10D)</name>
    <name type="common">Unicellular red alga</name>
    <dbReference type="NCBI Taxonomy" id="280699"/>
    <lineage>
        <taxon>Eukaryota</taxon>
        <taxon>Rhodophyta</taxon>
        <taxon>Bangiophyceae</taxon>
        <taxon>Cyanidiales</taxon>
        <taxon>Cyanidiaceae</taxon>
        <taxon>Cyanidioschyzon</taxon>
    </lineage>
</organism>
<keyword evidence="8" id="KW-0963">Cytoplasm</keyword>
<comment type="similarity">
    <text evidence="8">Belongs to the 3-HAO family.</text>
</comment>
<dbReference type="HAMAP" id="MF_00825">
    <property type="entry name" value="3_HAO"/>
    <property type="match status" value="1"/>
</dbReference>
<dbReference type="GO" id="GO:0000334">
    <property type="term" value="F:3-hydroxyanthranilate 3,4-dioxygenase activity"/>
    <property type="evidence" value="ECO:0007669"/>
    <property type="project" value="UniProtKB-UniRule"/>
</dbReference>
<keyword evidence="10" id="KW-1185">Reference proteome</keyword>
<sequence length="186" mass="21176">MNDASAEESCTRLSPIHLEAWIKKNRDLLRPPVGNVVLADGGFLVMLVGGPNVRTDYHIENYEEIFYQIEGDISLKIVDEHQSPPAFKEVRIREGELFVLPARVPHSPQRPAGTVGLVIERKRAADDLDILRWYCQSCSAVLHSSEFHCKDIGKDLVPIIREYFADRCLRTCRHCGWIEPAPTEQR</sequence>
<comment type="catalytic activity">
    <reaction evidence="8">
        <text>3-hydroxyanthranilate + O2 = (2Z,4Z)-2-amino-3-carboxymuconate 6-semialdehyde</text>
        <dbReference type="Rhea" id="RHEA:17953"/>
        <dbReference type="ChEBI" id="CHEBI:15379"/>
        <dbReference type="ChEBI" id="CHEBI:36559"/>
        <dbReference type="ChEBI" id="CHEBI:77612"/>
        <dbReference type="EC" id="1.13.11.6"/>
    </reaction>
</comment>
<dbReference type="Proteomes" id="UP000007014">
    <property type="component" value="Chromosome 6"/>
</dbReference>
<dbReference type="CDD" id="cd06123">
    <property type="entry name" value="cupin_HAO"/>
    <property type="match status" value="1"/>
</dbReference>
<dbReference type="NCBIfam" id="TIGR03037">
    <property type="entry name" value="anthran_nbaC"/>
    <property type="match status" value="1"/>
</dbReference>
<dbReference type="EMBL" id="AP006488">
    <property type="protein sequence ID" value="BAM79511.1"/>
    <property type="molecule type" value="Genomic_DNA"/>
</dbReference>
<comment type="function">
    <text evidence="2 8">Catalyzes the oxidative ring opening of 3-hydroxyanthranilate to 2-amino-3-carboxymuconate semialdehyde, which spontaneously cyclizes to quinolinate.</text>
</comment>
<evidence type="ECO:0000256" key="1">
    <source>
        <dbReference type="ARBA" id="ARBA00001954"/>
    </source>
</evidence>
<dbReference type="GeneID" id="16992986"/>
<dbReference type="OrthoDB" id="204928at2759"/>
<protein>
    <recommendedName>
        <fullName evidence="8">3-hydroxyanthranilate 3,4-dioxygenase</fullName>
        <ecNumber evidence="8">1.13.11.6</ecNumber>
    </recommendedName>
    <alternativeName>
        <fullName evidence="8">3-hydroxyanthranilate oxygenase</fullName>
        <shortName evidence="8">3-HAO</shortName>
    </alternativeName>
    <alternativeName>
        <fullName evidence="8">3-hydroxyanthranilic acid dioxygenase</fullName>
        <shortName evidence="8">HAD</shortName>
    </alternativeName>
</protein>
<dbReference type="GO" id="GO:0008198">
    <property type="term" value="F:ferrous iron binding"/>
    <property type="evidence" value="ECO:0007669"/>
    <property type="project" value="UniProtKB-UniRule"/>
</dbReference>
<accession>M1UPW4</accession>
<keyword evidence="5 8" id="KW-0223">Dioxygenase</keyword>
<evidence type="ECO:0000256" key="3">
    <source>
        <dbReference type="ARBA" id="ARBA00022642"/>
    </source>
</evidence>
<name>M1UPW4_CYAM1</name>
<keyword evidence="7" id="KW-0408">Iron</keyword>
<dbReference type="PANTHER" id="PTHR15497:SF1">
    <property type="entry name" value="3-HYDROXYANTHRANILATE 3,4-DIOXYGENASE"/>
    <property type="match status" value="1"/>
</dbReference>
<dbReference type="EC" id="1.13.11.6" evidence="8"/>
<evidence type="ECO:0000313" key="9">
    <source>
        <dbReference type="EMBL" id="BAM79511.1"/>
    </source>
</evidence>
<dbReference type="GO" id="GO:0019805">
    <property type="term" value="P:quinolinate biosynthetic process"/>
    <property type="evidence" value="ECO:0007669"/>
    <property type="project" value="UniProtKB-UniRule"/>
</dbReference>
<evidence type="ECO:0000256" key="2">
    <source>
        <dbReference type="ARBA" id="ARBA00002752"/>
    </source>
</evidence>
<dbReference type="STRING" id="280699.M1UPW4"/>
<evidence type="ECO:0000256" key="8">
    <source>
        <dbReference type="HAMAP-Rule" id="MF_03019"/>
    </source>
</evidence>
<dbReference type="Pfam" id="PF06052">
    <property type="entry name" value="3-HAO"/>
    <property type="match status" value="1"/>
</dbReference>
<dbReference type="RefSeq" id="XP_005535797.1">
    <property type="nucleotide sequence ID" value="XM_005535740.1"/>
</dbReference>